<comment type="caution">
    <text evidence="2">The sequence shown here is derived from an EMBL/GenBank/DDBJ whole genome shotgun (WGS) entry which is preliminary data.</text>
</comment>
<gene>
    <name evidence="2" type="ORF">GCM10009819_30380</name>
</gene>
<dbReference type="Proteomes" id="UP001501196">
    <property type="component" value="Unassembled WGS sequence"/>
</dbReference>
<dbReference type="EMBL" id="BAAAPW010000005">
    <property type="protein sequence ID" value="GAA2042057.1"/>
    <property type="molecule type" value="Genomic_DNA"/>
</dbReference>
<evidence type="ECO:0000256" key="1">
    <source>
        <dbReference type="SAM" id="MobiDB-lite"/>
    </source>
</evidence>
<evidence type="ECO:0000313" key="3">
    <source>
        <dbReference type="Proteomes" id="UP001501196"/>
    </source>
</evidence>
<feature type="compositionally biased region" description="Pro residues" evidence="1">
    <location>
        <begin position="187"/>
        <end position="201"/>
    </location>
</feature>
<proteinExistence type="predicted"/>
<feature type="compositionally biased region" description="Pro residues" evidence="1">
    <location>
        <begin position="146"/>
        <end position="155"/>
    </location>
</feature>
<reference evidence="2 3" key="1">
    <citation type="journal article" date="2019" name="Int. J. Syst. Evol. Microbiol.">
        <title>The Global Catalogue of Microorganisms (GCM) 10K type strain sequencing project: providing services to taxonomists for standard genome sequencing and annotation.</title>
        <authorList>
            <consortium name="The Broad Institute Genomics Platform"/>
            <consortium name="The Broad Institute Genome Sequencing Center for Infectious Disease"/>
            <person name="Wu L."/>
            <person name="Ma J."/>
        </authorList>
    </citation>
    <scope>NUCLEOTIDE SEQUENCE [LARGE SCALE GENOMIC DNA]</scope>
    <source>
        <strain evidence="2 3">JCM 15672</strain>
    </source>
</reference>
<feature type="region of interest" description="Disordered" evidence="1">
    <location>
        <begin position="139"/>
        <end position="236"/>
    </location>
</feature>
<feature type="compositionally biased region" description="Pro residues" evidence="1">
    <location>
        <begin position="211"/>
        <end position="223"/>
    </location>
</feature>
<accession>A0ABN2UR06</accession>
<protein>
    <submittedName>
        <fullName evidence="2">Uncharacterized protein</fullName>
    </submittedName>
</protein>
<feature type="compositionally biased region" description="Low complexity" evidence="1">
    <location>
        <begin position="156"/>
        <end position="166"/>
    </location>
</feature>
<name>A0ABN2UR06_9MICO</name>
<keyword evidence="3" id="KW-1185">Reference proteome</keyword>
<sequence length="406" mass="42634">MDLEVDHACSWVAIVMVILDDARLPDGADARPASGRHAIRAQRSSNRGPWYQRGSALVLGAGALAGAILAVVSLVDRLAPADTVDVARIDSVDLVGRSTLKEFAREAFGVDFPLTPAGGEALGSRVVLAAEITPLEPIDPGEPALPFEPNPPPVLVDPRLPDSLLPNDTSTPVAPAEPGDPLEPSVPEGPDPALPVAPIAPEPQRSLPFEPDTPPETPTPSIPPTGLDGFPNIAGPDGWGLPGEFATAMLAAPILDDWDFDEKELPVAYLIVIGTGGEEGEPIGPEEAARRLAEALSVVDSATEPAGERDPIGWSVAVNLTLEGLKGVPLVLTWSLDGVDVPDQWAAERLSYQVVAGTDKDTGSARIWIPRIDVPGEYNLNVRLRPVSDPRIVIASGRPLAVPILD</sequence>
<organism evidence="2 3">
    <name type="scientific">Agromyces tropicus</name>
    <dbReference type="NCBI Taxonomy" id="555371"/>
    <lineage>
        <taxon>Bacteria</taxon>
        <taxon>Bacillati</taxon>
        <taxon>Actinomycetota</taxon>
        <taxon>Actinomycetes</taxon>
        <taxon>Micrococcales</taxon>
        <taxon>Microbacteriaceae</taxon>
        <taxon>Agromyces</taxon>
    </lineage>
</organism>
<evidence type="ECO:0000313" key="2">
    <source>
        <dbReference type="EMBL" id="GAA2042057.1"/>
    </source>
</evidence>